<gene>
    <name evidence="7" type="ORF">JOC47_001912</name>
</gene>
<keyword evidence="5" id="KW-0812">Transmembrane</keyword>
<dbReference type="CDD" id="cd13639">
    <property type="entry name" value="PBP2_OpuAC_like"/>
    <property type="match status" value="1"/>
</dbReference>
<evidence type="ECO:0000256" key="3">
    <source>
        <dbReference type="ARBA" id="ARBA00022475"/>
    </source>
</evidence>
<dbReference type="EMBL" id="JAFBDQ010000009">
    <property type="protein sequence ID" value="MBM7557058.1"/>
    <property type="molecule type" value="Genomic_DNA"/>
</dbReference>
<dbReference type="RefSeq" id="WP_204701827.1">
    <property type="nucleotide sequence ID" value="NZ_JAFBDQ010000009.1"/>
</dbReference>
<organism evidence="7 8">
    <name type="scientific">Halanaerobacter jeridensis</name>
    <dbReference type="NCBI Taxonomy" id="706427"/>
    <lineage>
        <taxon>Bacteria</taxon>
        <taxon>Bacillati</taxon>
        <taxon>Bacillota</taxon>
        <taxon>Clostridia</taxon>
        <taxon>Halanaerobiales</taxon>
        <taxon>Halobacteroidaceae</taxon>
        <taxon>Halanaerobacter</taxon>
    </lineage>
</organism>
<sequence>MFNRTNPKIFDNLWLFAILVILLIVIITGCSTRKTIEKKQDSKQQTIKIVYVKWDSEIASSNVIKAVIEEKLGYKAELLPVTLTALWQSIAAGDQDVTVAAWLPSLQKNAKEKYKDEVEILGPNLEGTRIGLVVPDYVSIDSITELEKVAAKFEGKIIGIEPDAGIMDKTRQMLQKYNLDDDFKLVSGSDQTMTTVLENAIKEKRWIAITGWTPHWKFAKWDLKYLDDPKNIYGDREHISTIVRNGLKEDNPKVYNFLDNFYWSASDMEEVMLLMQQEGTTPQEAAKKWVQENEDLVEKWVSE</sequence>
<evidence type="ECO:0000259" key="6">
    <source>
        <dbReference type="Pfam" id="PF04069"/>
    </source>
</evidence>
<keyword evidence="5" id="KW-1133">Transmembrane helix</keyword>
<dbReference type="Proteomes" id="UP000774000">
    <property type="component" value="Unassembled WGS sequence"/>
</dbReference>
<dbReference type="GO" id="GO:0015226">
    <property type="term" value="F:carnitine transmembrane transporter activity"/>
    <property type="evidence" value="ECO:0007669"/>
    <property type="project" value="TreeGrafter"/>
</dbReference>
<name>A0A938XT59_9FIRM</name>
<dbReference type="PANTHER" id="PTHR47737:SF1">
    <property type="entry name" value="GLYCINE BETAINE_PROLINE BETAINE TRANSPORT SYSTEM PERMEASE PROTEIN PROW"/>
    <property type="match status" value="1"/>
</dbReference>
<dbReference type="PROSITE" id="PS51257">
    <property type="entry name" value="PROKAR_LIPOPROTEIN"/>
    <property type="match status" value="1"/>
</dbReference>
<proteinExistence type="predicted"/>
<dbReference type="Pfam" id="PF04069">
    <property type="entry name" value="OpuAC"/>
    <property type="match status" value="1"/>
</dbReference>
<protein>
    <submittedName>
        <fullName evidence="7">Glycine betaine/proline transport system substrate-binding protein</fullName>
    </submittedName>
</protein>
<keyword evidence="8" id="KW-1185">Reference proteome</keyword>
<evidence type="ECO:0000256" key="4">
    <source>
        <dbReference type="ARBA" id="ARBA00023136"/>
    </source>
</evidence>
<dbReference type="Gene3D" id="3.40.190.100">
    <property type="entry name" value="Glycine betaine-binding periplasmic protein, domain 2"/>
    <property type="match status" value="1"/>
</dbReference>
<dbReference type="GO" id="GO:0031460">
    <property type="term" value="P:glycine betaine transport"/>
    <property type="evidence" value="ECO:0007669"/>
    <property type="project" value="TreeGrafter"/>
</dbReference>
<dbReference type="SUPFAM" id="SSF53850">
    <property type="entry name" value="Periplasmic binding protein-like II"/>
    <property type="match status" value="1"/>
</dbReference>
<feature type="transmembrane region" description="Helical" evidence="5">
    <location>
        <begin position="12"/>
        <end position="30"/>
    </location>
</feature>
<dbReference type="PANTHER" id="PTHR47737">
    <property type="entry name" value="GLYCINE BETAINE/PROLINE BETAINE TRANSPORT SYSTEM PERMEASE PROTEIN PROW"/>
    <property type="match status" value="1"/>
</dbReference>
<evidence type="ECO:0000256" key="5">
    <source>
        <dbReference type="SAM" id="Phobius"/>
    </source>
</evidence>
<comment type="caution">
    <text evidence="7">The sequence shown here is derived from an EMBL/GenBank/DDBJ whole genome shotgun (WGS) entry which is preliminary data.</text>
</comment>
<dbReference type="InterPro" id="IPR007210">
    <property type="entry name" value="ABC_Gly_betaine_transp_sub-bd"/>
</dbReference>
<reference evidence="7" key="1">
    <citation type="submission" date="2021-01" db="EMBL/GenBank/DDBJ databases">
        <title>Genomic Encyclopedia of Type Strains, Phase IV (KMG-IV): sequencing the most valuable type-strain genomes for metagenomic binning, comparative biology and taxonomic classification.</title>
        <authorList>
            <person name="Goeker M."/>
        </authorList>
    </citation>
    <scope>NUCLEOTIDE SEQUENCE</scope>
    <source>
        <strain evidence="7">DSM 23230</strain>
    </source>
</reference>
<evidence type="ECO:0000313" key="7">
    <source>
        <dbReference type="EMBL" id="MBM7557058.1"/>
    </source>
</evidence>
<accession>A0A938XT59</accession>
<dbReference type="GO" id="GO:0005275">
    <property type="term" value="F:amine transmembrane transporter activity"/>
    <property type="evidence" value="ECO:0007669"/>
    <property type="project" value="TreeGrafter"/>
</dbReference>
<keyword evidence="4 5" id="KW-0472">Membrane</keyword>
<keyword evidence="3" id="KW-1003">Cell membrane</keyword>
<evidence type="ECO:0000313" key="8">
    <source>
        <dbReference type="Proteomes" id="UP000774000"/>
    </source>
</evidence>
<dbReference type="Gene3D" id="3.40.190.10">
    <property type="entry name" value="Periplasmic binding protein-like II"/>
    <property type="match status" value="1"/>
</dbReference>
<feature type="domain" description="ABC-type glycine betaine transport system substrate-binding" evidence="6">
    <location>
        <begin position="46"/>
        <end position="292"/>
    </location>
</feature>
<evidence type="ECO:0000256" key="2">
    <source>
        <dbReference type="ARBA" id="ARBA00022448"/>
    </source>
</evidence>
<evidence type="ECO:0000256" key="1">
    <source>
        <dbReference type="ARBA" id="ARBA00004236"/>
    </source>
</evidence>
<dbReference type="GO" id="GO:0015871">
    <property type="term" value="P:choline transport"/>
    <property type="evidence" value="ECO:0007669"/>
    <property type="project" value="TreeGrafter"/>
</dbReference>
<dbReference type="GO" id="GO:0043190">
    <property type="term" value="C:ATP-binding cassette (ABC) transporter complex"/>
    <property type="evidence" value="ECO:0007669"/>
    <property type="project" value="InterPro"/>
</dbReference>
<comment type="subcellular location">
    <subcellularLocation>
        <location evidence="1">Cell membrane</location>
    </subcellularLocation>
</comment>
<dbReference type="AlphaFoldDB" id="A0A938XT59"/>
<keyword evidence="2" id="KW-0813">Transport</keyword>